<comment type="caution">
    <text evidence="1">The sequence shown here is derived from an EMBL/GenBank/DDBJ whole genome shotgun (WGS) entry which is preliminary data.</text>
</comment>
<accession>A0ABQ8TAG0</accession>
<organism evidence="1 2">
    <name type="scientific">Periplaneta americana</name>
    <name type="common">American cockroach</name>
    <name type="synonym">Blatta americana</name>
    <dbReference type="NCBI Taxonomy" id="6978"/>
    <lineage>
        <taxon>Eukaryota</taxon>
        <taxon>Metazoa</taxon>
        <taxon>Ecdysozoa</taxon>
        <taxon>Arthropoda</taxon>
        <taxon>Hexapoda</taxon>
        <taxon>Insecta</taxon>
        <taxon>Pterygota</taxon>
        <taxon>Neoptera</taxon>
        <taxon>Polyneoptera</taxon>
        <taxon>Dictyoptera</taxon>
        <taxon>Blattodea</taxon>
        <taxon>Blattoidea</taxon>
        <taxon>Blattidae</taxon>
        <taxon>Blattinae</taxon>
        <taxon>Periplaneta</taxon>
    </lineage>
</organism>
<proteinExistence type="predicted"/>
<protein>
    <recommendedName>
        <fullName evidence="3">Reverse transcriptase domain-containing protein</fullName>
    </recommendedName>
</protein>
<dbReference type="Proteomes" id="UP001148838">
    <property type="component" value="Unassembled WGS sequence"/>
</dbReference>
<dbReference type="EMBL" id="JAJSOF020000013">
    <property type="protein sequence ID" value="KAJ4443531.1"/>
    <property type="molecule type" value="Genomic_DNA"/>
</dbReference>
<evidence type="ECO:0000313" key="1">
    <source>
        <dbReference type="EMBL" id="KAJ4443531.1"/>
    </source>
</evidence>
<gene>
    <name evidence="1" type="ORF">ANN_05203</name>
</gene>
<reference evidence="1 2" key="1">
    <citation type="journal article" date="2022" name="Allergy">
        <title>Genome assembly and annotation of Periplaneta americana reveal a comprehensive cockroach allergen profile.</title>
        <authorList>
            <person name="Wang L."/>
            <person name="Xiong Q."/>
            <person name="Saelim N."/>
            <person name="Wang L."/>
            <person name="Nong W."/>
            <person name="Wan A.T."/>
            <person name="Shi M."/>
            <person name="Liu X."/>
            <person name="Cao Q."/>
            <person name="Hui J.H.L."/>
            <person name="Sookrung N."/>
            <person name="Leung T.F."/>
            <person name="Tungtrongchitr A."/>
            <person name="Tsui S.K.W."/>
        </authorList>
    </citation>
    <scope>NUCLEOTIDE SEQUENCE [LARGE SCALE GENOMIC DNA]</scope>
    <source>
        <strain evidence="1">PWHHKU_190912</strain>
    </source>
</reference>
<dbReference type="PANTHER" id="PTHR47027:SF29">
    <property type="entry name" value="C2H2-TYPE DOMAIN-CONTAINING PROTEIN"/>
    <property type="match status" value="1"/>
</dbReference>
<name>A0ABQ8TAG0_PERAM</name>
<sequence length="271" mass="31266">MSKYTATVPVALQMTGPIILFFMRTRQSVLRYLESFHVKHWNLRDTNQILTDPNRMFWYTLSFTVPPREEGEWREARRTCRPPYVDRGVDSCVFLHVKTVNTQQTTCTDVSRLSFCAFRIDERNIMSDKTGRNNILLVYGTSYSYIYLFPKKGLSHGLSSFGHYGTSSDAVLYNLLFNDIVSTARFKSPRIPKDDIILVAKSAADLKQMLEELDRISKEAGFSMNPEKTKLMTNTSEDQIHLNGQPLEYVEDYTYLGQNLSFSSNSEKEIK</sequence>
<dbReference type="PANTHER" id="PTHR47027">
    <property type="entry name" value="REVERSE TRANSCRIPTASE DOMAIN-CONTAINING PROTEIN"/>
    <property type="match status" value="1"/>
</dbReference>
<evidence type="ECO:0000313" key="2">
    <source>
        <dbReference type="Proteomes" id="UP001148838"/>
    </source>
</evidence>
<keyword evidence="2" id="KW-1185">Reference proteome</keyword>
<evidence type="ECO:0008006" key="3">
    <source>
        <dbReference type="Google" id="ProtNLM"/>
    </source>
</evidence>